<keyword evidence="10 12" id="KW-0443">Lipid metabolism</keyword>
<dbReference type="KEGG" id="lgo:JCM16774_1166"/>
<feature type="active site" description="Proton donor" evidence="12">
    <location>
        <position position="265"/>
    </location>
</feature>
<keyword evidence="8 12" id="KW-0378">Hydrolase</keyword>
<name>A0A510JAL3_9FUSO</name>
<evidence type="ECO:0000313" key="13">
    <source>
        <dbReference type="EMBL" id="BBM36234.1"/>
    </source>
</evidence>
<dbReference type="Gene3D" id="3.30.1700.10">
    <property type="entry name" value="lpxc deacetylase, domain 2"/>
    <property type="match status" value="1"/>
</dbReference>
<keyword evidence="9 12" id="KW-0862">Zinc</keyword>
<feature type="binding site" evidence="12">
    <location>
        <position position="238"/>
    </location>
    <ligand>
        <name>Zn(2+)</name>
        <dbReference type="ChEBI" id="CHEBI:29105"/>
    </ligand>
</feature>
<dbReference type="InterPro" id="IPR015870">
    <property type="entry name" value="UDP-acyl_N-AcGlcN_deAcase_N"/>
</dbReference>
<evidence type="ECO:0000256" key="6">
    <source>
        <dbReference type="ARBA" id="ARBA00022556"/>
    </source>
</evidence>
<reference evidence="13 14" key="1">
    <citation type="submission" date="2019-07" db="EMBL/GenBank/DDBJ databases">
        <title>Complete Genome Sequence of Leptotrichia goodfellowii Strain JCM 16774.</title>
        <authorList>
            <person name="Watanabe S."/>
            <person name="Cui L."/>
        </authorList>
    </citation>
    <scope>NUCLEOTIDE SEQUENCE [LARGE SCALE GENOMIC DNA]</scope>
    <source>
        <strain evidence="13 14">JCM16774</strain>
    </source>
</reference>
<evidence type="ECO:0000256" key="7">
    <source>
        <dbReference type="ARBA" id="ARBA00022723"/>
    </source>
</evidence>
<evidence type="ECO:0000256" key="8">
    <source>
        <dbReference type="ARBA" id="ARBA00022801"/>
    </source>
</evidence>
<evidence type="ECO:0000256" key="5">
    <source>
        <dbReference type="ARBA" id="ARBA00022516"/>
    </source>
</evidence>
<keyword evidence="7 12" id="KW-0479">Metal-binding</keyword>
<evidence type="ECO:0000256" key="4">
    <source>
        <dbReference type="ARBA" id="ARBA00012745"/>
    </source>
</evidence>
<dbReference type="NCBIfam" id="TIGR00325">
    <property type="entry name" value="lpxC"/>
    <property type="match status" value="1"/>
</dbReference>
<dbReference type="EMBL" id="AP019822">
    <property type="protein sequence ID" value="BBM36234.1"/>
    <property type="molecule type" value="Genomic_DNA"/>
</dbReference>
<comment type="pathway">
    <text evidence="3 12">Glycolipid biosynthesis; lipid IV(A) biosynthesis; lipid IV(A) from (3R)-3-hydroxytetradecanoyl-[acyl-carrier-protein] and UDP-N-acetyl-alpha-D-glucosamine: step 2/6.</text>
</comment>
<dbReference type="GO" id="GO:0103117">
    <property type="term" value="F:UDP-3-O-acyl-N-acetylglucosamine deacetylase activity"/>
    <property type="evidence" value="ECO:0007669"/>
    <property type="project" value="UniProtKB-UniRule"/>
</dbReference>
<comment type="similarity">
    <text evidence="12">Belongs to the LpxC family.</text>
</comment>
<evidence type="ECO:0000256" key="1">
    <source>
        <dbReference type="ARBA" id="ARBA00001947"/>
    </source>
</evidence>
<dbReference type="RefSeq" id="WP_026737599.1">
    <property type="nucleotide sequence ID" value="NZ_AP019822.1"/>
</dbReference>
<dbReference type="SUPFAM" id="SSF54211">
    <property type="entry name" value="Ribosomal protein S5 domain 2-like"/>
    <property type="match status" value="2"/>
</dbReference>
<evidence type="ECO:0000256" key="10">
    <source>
        <dbReference type="ARBA" id="ARBA00023098"/>
    </source>
</evidence>
<dbReference type="UniPathway" id="UPA00359">
    <property type="reaction ID" value="UER00478"/>
</dbReference>
<feature type="binding site" evidence="12">
    <location>
        <position position="242"/>
    </location>
    <ligand>
        <name>Zn(2+)</name>
        <dbReference type="ChEBI" id="CHEBI:29105"/>
    </ligand>
</feature>
<gene>
    <name evidence="12 13" type="primary">lpxC</name>
    <name evidence="13" type="ORF">JCM16774_1166</name>
</gene>
<dbReference type="AlphaFoldDB" id="A0A510JAL3"/>
<dbReference type="InterPro" id="IPR011334">
    <property type="entry name" value="UDP-acyl_GlcNac_deAcase_C"/>
</dbReference>
<dbReference type="HAMAP" id="MF_00388">
    <property type="entry name" value="LpxC"/>
    <property type="match status" value="1"/>
</dbReference>
<evidence type="ECO:0000256" key="2">
    <source>
        <dbReference type="ARBA" id="ARBA00002923"/>
    </source>
</evidence>
<dbReference type="OrthoDB" id="9772788at2"/>
<dbReference type="EC" id="3.5.1.108" evidence="4 12"/>
<dbReference type="Pfam" id="PF03331">
    <property type="entry name" value="LpxC"/>
    <property type="match status" value="1"/>
</dbReference>
<keyword evidence="5 12" id="KW-0444">Lipid biosynthesis</keyword>
<protein>
    <recommendedName>
        <fullName evidence="4 12">UDP-3-O-acyl-N-acetylglucosamine deacetylase</fullName>
        <shortName evidence="12">UDP-3-O-acyl-GlcNAc deacetylase</shortName>
        <ecNumber evidence="4 12">3.5.1.108</ecNumber>
    </recommendedName>
    <alternativeName>
        <fullName evidence="12">UDP-3-O-[R-3-hydroxymyristoyl]-N-acetylglucosamine deacetylase</fullName>
    </alternativeName>
</protein>
<feature type="binding site" evidence="12">
    <location>
        <position position="79"/>
    </location>
    <ligand>
        <name>Zn(2+)</name>
        <dbReference type="ChEBI" id="CHEBI:29105"/>
    </ligand>
</feature>
<dbReference type="Gene3D" id="3.30.230.20">
    <property type="entry name" value="lpxc deacetylase, domain 1"/>
    <property type="match status" value="1"/>
</dbReference>
<comment type="function">
    <text evidence="2 12">Catalyzes the hydrolysis of UDP-3-O-myristoyl-N-acetylglucosamine to form UDP-3-O-myristoylglucosamine and acetate, the committed step in lipid A biosynthesis.</text>
</comment>
<comment type="cofactor">
    <cofactor evidence="1 12">
        <name>Zn(2+)</name>
        <dbReference type="ChEBI" id="CHEBI:29105"/>
    </cofactor>
</comment>
<evidence type="ECO:0000256" key="3">
    <source>
        <dbReference type="ARBA" id="ARBA00005002"/>
    </source>
</evidence>
<dbReference type="GO" id="GO:0046872">
    <property type="term" value="F:metal ion binding"/>
    <property type="evidence" value="ECO:0007669"/>
    <property type="project" value="UniProtKB-KW"/>
</dbReference>
<dbReference type="PANTHER" id="PTHR33694">
    <property type="entry name" value="UDP-3-O-ACYL-N-ACETYLGLUCOSAMINE DEACETYLASE 1, MITOCHONDRIAL-RELATED"/>
    <property type="match status" value="1"/>
</dbReference>
<dbReference type="STRING" id="714315.GCA_000516535_01166"/>
<comment type="catalytic activity">
    <reaction evidence="11 12">
        <text>a UDP-3-O-[(3R)-3-hydroxyacyl]-N-acetyl-alpha-D-glucosamine + H2O = a UDP-3-O-[(3R)-3-hydroxyacyl]-alpha-D-glucosamine + acetate</text>
        <dbReference type="Rhea" id="RHEA:67816"/>
        <dbReference type="ChEBI" id="CHEBI:15377"/>
        <dbReference type="ChEBI" id="CHEBI:30089"/>
        <dbReference type="ChEBI" id="CHEBI:137740"/>
        <dbReference type="ChEBI" id="CHEBI:173225"/>
        <dbReference type="EC" id="3.5.1.108"/>
    </reaction>
</comment>
<sequence length="279" mass="31497">MKRKTVKNEVEISGIGLHKGEQIKLTLKPNTDNSGIVFKRVDVTDKNNIIKVDYRNLFDLERGTNIRNKDDVKVHTIEHFLSSLSVFGITDILVEISGNELPILDGSSIQFIAKLKEAGTQELESEIEPVVIKEPVIFSDEKAGKYVLALPYDGFKISYTIDFNHSFLKSQYFEISPSLEEYIEKIARCRTFAFDYEIDFLKKNNLALGGSLENAIVVGKDGLLNPEGLRYPDEFVRHKILDIIGDLYVLGRPLKTHIIAIKAGHYVNAKLTELIAQTL</sequence>
<evidence type="ECO:0000256" key="11">
    <source>
        <dbReference type="ARBA" id="ARBA00024535"/>
    </source>
</evidence>
<dbReference type="Proteomes" id="UP000321606">
    <property type="component" value="Chromosome"/>
</dbReference>
<dbReference type="GO" id="GO:0016020">
    <property type="term" value="C:membrane"/>
    <property type="evidence" value="ECO:0007669"/>
    <property type="project" value="GOC"/>
</dbReference>
<evidence type="ECO:0000256" key="9">
    <source>
        <dbReference type="ARBA" id="ARBA00022833"/>
    </source>
</evidence>
<proteinExistence type="inferred from homology"/>
<dbReference type="InterPro" id="IPR020568">
    <property type="entry name" value="Ribosomal_Su5_D2-typ_SF"/>
</dbReference>
<dbReference type="GO" id="GO:0009245">
    <property type="term" value="P:lipid A biosynthetic process"/>
    <property type="evidence" value="ECO:0007669"/>
    <property type="project" value="UniProtKB-UniRule"/>
</dbReference>
<accession>A0A510JAL3</accession>
<organism evidence="13 14">
    <name type="scientific">Pseudoleptotrichia goodfellowii</name>
    <dbReference type="NCBI Taxonomy" id="157692"/>
    <lineage>
        <taxon>Bacteria</taxon>
        <taxon>Fusobacteriati</taxon>
        <taxon>Fusobacteriota</taxon>
        <taxon>Fusobacteriia</taxon>
        <taxon>Fusobacteriales</taxon>
        <taxon>Leptotrichiaceae</taxon>
        <taxon>Pseudoleptotrichia</taxon>
    </lineage>
</organism>
<dbReference type="PANTHER" id="PTHR33694:SF1">
    <property type="entry name" value="UDP-3-O-ACYL-N-ACETYLGLUCOSAMINE DEACETYLASE 1, MITOCHONDRIAL-RELATED"/>
    <property type="match status" value="1"/>
</dbReference>
<keyword evidence="6 12" id="KW-0441">Lipid A biosynthesis</keyword>
<evidence type="ECO:0000313" key="14">
    <source>
        <dbReference type="Proteomes" id="UP000321606"/>
    </source>
</evidence>
<dbReference type="InterPro" id="IPR004463">
    <property type="entry name" value="UDP-acyl_GlcNac_deAcase"/>
</dbReference>
<evidence type="ECO:0000256" key="12">
    <source>
        <dbReference type="HAMAP-Rule" id="MF_00388"/>
    </source>
</evidence>